<sequence length="154" mass="16311">MQFVTLLKPEAVKVLTSASSKKRLMQDIGDLVSGAYGMNAGRVVEALIARESLGPTGVGHGVALPHARLDGLNEVVGAFVLLDKPIDFSSVDRQPVDIAFALFAPEDAGVEHLKALALVSRTLRDNSVCSKLRANPDAATLYTILTEENSVQAA</sequence>
<dbReference type="Pfam" id="PF00359">
    <property type="entry name" value="PTS_EIIA_2"/>
    <property type="match status" value="1"/>
</dbReference>
<feature type="domain" description="PTS EIIA type-2" evidence="1">
    <location>
        <begin position="5"/>
        <end position="148"/>
    </location>
</feature>
<dbReference type="PANTHER" id="PTHR47738:SF1">
    <property type="entry name" value="NITROGEN REGULATORY PROTEIN"/>
    <property type="match status" value="1"/>
</dbReference>
<dbReference type="EMBL" id="JEMU01000004">
    <property type="protein sequence ID" value="KAJ03839.1"/>
    <property type="molecule type" value="Genomic_DNA"/>
</dbReference>
<dbReference type="PROSITE" id="PS51094">
    <property type="entry name" value="PTS_EIIA_TYPE_2"/>
    <property type="match status" value="1"/>
</dbReference>
<dbReference type="PANTHER" id="PTHR47738">
    <property type="entry name" value="PTS SYSTEM FRUCTOSE-LIKE EIIA COMPONENT-RELATED"/>
    <property type="match status" value="1"/>
</dbReference>
<dbReference type="RefSeq" id="WP_037906196.1">
    <property type="nucleotide sequence ID" value="NZ_CANMAK010000007.1"/>
</dbReference>
<dbReference type="PROSITE" id="PS00372">
    <property type="entry name" value="PTS_EIIA_TYPE_2_HIS"/>
    <property type="match status" value="1"/>
</dbReference>
<dbReference type="SUPFAM" id="SSF55804">
    <property type="entry name" value="Phoshotransferase/anion transport protein"/>
    <property type="match status" value="1"/>
</dbReference>
<dbReference type="STRING" id="83219.PM02_05865"/>
<reference evidence="2 3" key="1">
    <citation type="journal article" date="2014" name="Genome Announc.">
        <title>Draft Genome Sequences of Two Isolates of the Roseobacter Group, Sulfitobacter sp. Strains 3SOLIMAR09 and 1FIGIMAR09, from Harbors of Mallorca Island (Mediterranean Sea).</title>
        <authorList>
            <person name="Mas-Llado M."/>
            <person name="Pina-Villalonga J.M."/>
            <person name="Brunet-Galmes I."/>
            <person name="Nogales B."/>
            <person name="Bosch R."/>
        </authorList>
    </citation>
    <scope>NUCLEOTIDE SEQUENCE [LARGE SCALE GENOMIC DNA]</scope>
    <source>
        <strain evidence="2 3">1FIGIMAR09</strain>
    </source>
</reference>
<dbReference type="GO" id="GO:0030295">
    <property type="term" value="F:protein kinase activator activity"/>
    <property type="evidence" value="ECO:0007669"/>
    <property type="project" value="TreeGrafter"/>
</dbReference>
<dbReference type="CDD" id="cd00211">
    <property type="entry name" value="PTS_IIA_fru"/>
    <property type="match status" value="1"/>
</dbReference>
<name>A0A061SVW6_9RHOB</name>
<protein>
    <submittedName>
        <fullName evidence="2">PTS lactose transporter subunit IIC</fullName>
    </submittedName>
</protein>
<dbReference type="InterPro" id="IPR016152">
    <property type="entry name" value="PTrfase/Anion_transptr"/>
</dbReference>
<evidence type="ECO:0000313" key="3">
    <source>
        <dbReference type="Proteomes" id="UP000027337"/>
    </source>
</evidence>
<gene>
    <name evidence="2" type="ORF">PM02_05865</name>
</gene>
<accession>A0A061SVW6</accession>
<dbReference type="Proteomes" id="UP000027337">
    <property type="component" value="Unassembled WGS sequence"/>
</dbReference>
<comment type="caution">
    <text evidence="2">The sequence shown here is derived from an EMBL/GenBank/DDBJ whole genome shotgun (WGS) entry which is preliminary data.</text>
</comment>
<dbReference type="Gene3D" id="3.40.930.10">
    <property type="entry name" value="Mannitol-specific EII, Chain A"/>
    <property type="match status" value="1"/>
</dbReference>
<proteinExistence type="predicted"/>
<dbReference type="InterPro" id="IPR051541">
    <property type="entry name" value="PTS_SugarTrans_NitroReg"/>
</dbReference>
<evidence type="ECO:0000259" key="1">
    <source>
        <dbReference type="PROSITE" id="PS51094"/>
    </source>
</evidence>
<keyword evidence="3" id="KW-1185">Reference proteome</keyword>
<organism evidence="2 3">
    <name type="scientific">Sulfitobacter mediterraneus</name>
    <dbReference type="NCBI Taxonomy" id="83219"/>
    <lineage>
        <taxon>Bacteria</taxon>
        <taxon>Pseudomonadati</taxon>
        <taxon>Pseudomonadota</taxon>
        <taxon>Alphaproteobacteria</taxon>
        <taxon>Rhodobacterales</taxon>
        <taxon>Roseobacteraceae</taxon>
        <taxon>Sulfitobacter</taxon>
    </lineage>
</organism>
<dbReference type="AlphaFoldDB" id="A0A061SVW6"/>
<dbReference type="eggNOG" id="COG1762">
    <property type="taxonomic scope" value="Bacteria"/>
</dbReference>
<dbReference type="InterPro" id="IPR002178">
    <property type="entry name" value="PTS_EIIA_type-2_dom"/>
</dbReference>
<evidence type="ECO:0000313" key="2">
    <source>
        <dbReference type="EMBL" id="KAJ03839.1"/>
    </source>
</evidence>